<organism evidence="1 2">
    <name type="scientific">Lecanicillium saksenae</name>
    <dbReference type="NCBI Taxonomy" id="468837"/>
    <lineage>
        <taxon>Eukaryota</taxon>
        <taxon>Fungi</taxon>
        <taxon>Dikarya</taxon>
        <taxon>Ascomycota</taxon>
        <taxon>Pezizomycotina</taxon>
        <taxon>Sordariomycetes</taxon>
        <taxon>Hypocreomycetidae</taxon>
        <taxon>Hypocreales</taxon>
        <taxon>Cordycipitaceae</taxon>
        <taxon>Lecanicillium</taxon>
    </lineage>
</organism>
<proteinExistence type="predicted"/>
<protein>
    <submittedName>
        <fullName evidence="1">Uncharacterized protein</fullName>
    </submittedName>
</protein>
<dbReference type="EMBL" id="JANAKD010000278">
    <property type="protein sequence ID" value="KAJ3495464.1"/>
    <property type="molecule type" value="Genomic_DNA"/>
</dbReference>
<keyword evidence="2" id="KW-1185">Reference proteome</keyword>
<evidence type="ECO:0000313" key="2">
    <source>
        <dbReference type="Proteomes" id="UP001148737"/>
    </source>
</evidence>
<sequence length="178" mass="18010">MKFSIITTLFLAGASATAIPSPNLSVVLGVMNSVQNAIDALDQAGRSFKGDLEPLADASTKLISTITDGVGKIQAITSFTAHDAVGLIHPTKALTQHAQVLAQDFLAARSEVEKAGACEVVQAQIGAINDASNSLNDAIVSKVPAGLQGIARGLAGGLTSVLDQSKASFGPGQCNNAA</sequence>
<comment type="caution">
    <text evidence="1">The sequence shown here is derived from an EMBL/GenBank/DDBJ whole genome shotgun (WGS) entry which is preliminary data.</text>
</comment>
<name>A0ACC1QYV6_9HYPO</name>
<reference evidence="1" key="1">
    <citation type="submission" date="2022-07" db="EMBL/GenBank/DDBJ databases">
        <title>Genome Sequence of Lecanicillium saksenae.</title>
        <authorList>
            <person name="Buettner E."/>
        </authorList>
    </citation>
    <scope>NUCLEOTIDE SEQUENCE</scope>
    <source>
        <strain evidence="1">VT-O1</strain>
    </source>
</reference>
<gene>
    <name evidence="1" type="ORF">NLG97_g3379</name>
</gene>
<evidence type="ECO:0000313" key="1">
    <source>
        <dbReference type="EMBL" id="KAJ3495464.1"/>
    </source>
</evidence>
<dbReference type="Proteomes" id="UP001148737">
    <property type="component" value="Unassembled WGS sequence"/>
</dbReference>
<accession>A0ACC1QYV6</accession>